<keyword evidence="7 12" id="KW-0378">Hydrolase</keyword>
<dbReference type="InterPro" id="IPR006585">
    <property type="entry name" value="FTP1"/>
</dbReference>
<feature type="domain" description="F5/8 type C" evidence="11">
    <location>
        <begin position="9"/>
        <end position="170"/>
    </location>
</feature>
<dbReference type="InterPro" id="IPR008979">
    <property type="entry name" value="Galactose-bd-like_sf"/>
</dbReference>
<dbReference type="PANTHER" id="PTHR45713">
    <property type="entry name" value="FTP DOMAIN-CONTAINING PROTEIN"/>
    <property type="match status" value="1"/>
</dbReference>
<evidence type="ECO:0000256" key="10">
    <source>
        <dbReference type="SAM" id="MobiDB-lite"/>
    </source>
</evidence>
<dbReference type="InterPro" id="IPR032466">
    <property type="entry name" value="Metal_Hydrolase"/>
</dbReference>
<dbReference type="PROSITE" id="PS01091">
    <property type="entry name" value="TATD_3"/>
    <property type="match status" value="1"/>
</dbReference>
<comment type="subunit">
    <text evidence="4">Homotrimer.</text>
</comment>
<gene>
    <name evidence="12" type="ORF">MCOR_54569</name>
</gene>
<comment type="function">
    <text evidence="1">Acts as a defensive agent. Recognizes blood group fucosylated oligosaccharides including A, B, H and Lewis B-type antigens. Does not recognize Lewis A antigen and has low affinity for monovalent haptens.</text>
</comment>
<keyword evidence="6" id="KW-0430">Lectin</keyword>
<accession>A0A6J8EPL1</accession>
<dbReference type="Gene3D" id="3.20.20.140">
    <property type="entry name" value="Metal-dependent hydrolases"/>
    <property type="match status" value="1"/>
</dbReference>
<dbReference type="PANTHER" id="PTHR45713:SF6">
    <property type="entry name" value="F5_8 TYPE C DOMAIN-CONTAINING PROTEIN"/>
    <property type="match status" value="1"/>
</dbReference>
<feature type="region of interest" description="Disordered" evidence="10">
    <location>
        <begin position="503"/>
        <end position="538"/>
    </location>
</feature>
<dbReference type="GO" id="GO:0001868">
    <property type="term" value="P:regulation of complement activation, lectin pathway"/>
    <property type="evidence" value="ECO:0007669"/>
    <property type="project" value="UniProtKB-ARBA"/>
</dbReference>
<evidence type="ECO:0000256" key="3">
    <source>
        <dbReference type="ARBA" id="ARBA00010147"/>
    </source>
</evidence>
<comment type="similarity">
    <text evidence="2">Belongs to the metallo-dependent hydrolases superfamily. TatD-type hydrolase family.</text>
</comment>
<keyword evidence="5" id="KW-0479">Metal-binding</keyword>
<keyword evidence="8" id="KW-0106">Calcium</keyword>
<dbReference type="OrthoDB" id="6049351at2759"/>
<dbReference type="Pfam" id="PF01026">
    <property type="entry name" value="TatD_DNase"/>
    <property type="match status" value="1"/>
</dbReference>
<dbReference type="Pfam" id="PF00024">
    <property type="entry name" value="PAN_1"/>
    <property type="match status" value="1"/>
</dbReference>
<organism evidence="12 13">
    <name type="scientific">Mytilus coruscus</name>
    <name type="common">Sea mussel</name>
    <dbReference type="NCBI Taxonomy" id="42192"/>
    <lineage>
        <taxon>Eukaryota</taxon>
        <taxon>Metazoa</taxon>
        <taxon>Spiralia</taxon>
        <taxon>Lophotrochozoa</taxon>
        <taxon>Mollusca</taxon>
        <taxon>Bivalvia</taxon>
        <taxon>Autobranchia</taxon>
        <taxon>Pteriomorphia</taxon>
        <taxon>Mytilida</taxon>
        <taxon>Mytiloidea</taxon>
        <taxon>Mytilidae</taxon>
        <taxon>Mytilinae</taxon>
        <taxon>Mytilus</taxon>
    </lineage>
</organism>
<evidence type="ECO:0000256" key="6">
    <source>
        <dbReference type="ARBA" id="ARBA00022734"/>
    </source>
</evidence>
<evidence type="ECO:0000256" key="7">
    <source>
        <dbReference type="ARBA" id="ARBA00022801"/>
    </source>
</evidence>
<dbReference type="GO" id="GO:0042806">
    <property type="term" value="F:fucose binding"/>
    <property type="evidence" value="ECO:0007669"/>
    <property type="project" value="UniProtKB-ARBA"/>
</dbReference>
<evidence type="ECO:0000256" key="4">
    <source>
        <dbReference type="ARBA" id="ARBA00011233"/>
    </source>
</evidence>
<evidence type="ECO:0000313" key="13">
    <source>
        <dbReference type="Proteomes" id="UP000507470"/>
    </source>
</evidence>
<dbReference type="InterPro" id="IPR018228">
    <property type="entry name" value="DNase_TatD-rel_CS"/>
</dbReference>
<evidence type="ECO:0000256" key="9">
    <source>
        <dbReference type="ARBA" id="ARBA00023157"/>
    </source>
</evidence>
<dbReference type="InterPro" id="IPR003609">
    <property type="entry name" value="Pan_app"/>
</dbReference>
<dbReference type="GO" id="GO:0016788">
    <property type="term" value="F:hydrolase activity, acting on ester bonds"/>
    <property type="evidence" value="ECO:0007669"/>
    <property type="project" value="InterPro"/>
</dbReference>
<dbReference type="SUPFAM" id="SSF51556">
    <property type="entry name" value="Metallo-dependent hydrolases"/>
    <property type="match status" value="1"/>
</dbReference>
<evidence type="ECO:0000256" key="2">
    <source>
        <dbReference type="ARBA" id="ARBA00009275"/>
    </source>
</evidence>
<dbReference type="EC" id="3.1.21.-" evidence="12"/>
<evidence type="ECO:0000256" key="8">
    <source>
        <dbReference type="ARBA" id="ARBA00022837"/>
    </source>
</evidence>
<keyword evidence="9" id="KW-1015">Disulfide bond</keyword>
<dbReference type="Gene3D" id="2.60.120.260">
    <property type="entry name" value="Galactose-binding domain-like"/>
    <property type="match status" value="1"/>
</dbReference>
<name>A0A6J8EPL1_MYTCO</name>
<reference evidence="12 13" key="1">
    <citation type="submission" date="2020-06" db="EMBL/GenBank/DDBJ databases">
        <authorList>
            <person name="Li R."/>
            <person name="Bekaert M."/>
        </authorList>
    </citation>
    <scope>NUCLEOTIDE SEQUENCE [LARGE SCALE GENOMIC DNA]</scope>
    <source>
        <strain evidence="13">wild</strain>
    </source>
</reference>
<dbReference type="GO" id="GO:0010185">
    <property type="term" value="P:regulation of cellular defense response"/>
    <property type="evidence" value="ECO:0007669"/>
    <property type="project" value="UniProtKB-ARBA"/>
</dbReference>
<dbReference type="AlphaFoldDB" id="A0A6J8EPL1"/>
<dbReference type="EMBL" id="CACVKT020009620">
    <property type="protein sequence ID" value="CAC5422524.1"/>
    <property type="molecule type" value="Genomic_DNA"/>
</dbReference>
<dbReference type="Pfam" id="PF22633">
    <property type="entry name" value="F5_F8_type_C_2"/>
    <property type="match status" value="1"/>
</dbReference>
<keyword evidence="13" id="KW-1185">Reference proteome</keyword>
<dbReference type="SUPFAM" id="SSF49785">
    <property type="entry name" value="Galactose-binding domain-like"/>
    <property type="match status" value="1"/>
</dbReference>
<dbReference type="GO" id="GO:0046872">
    <property type="term" value="F:metal ion binding"/>
    <property type="evidence" value="ECO:0007669"/>
    <property type="project" value="UniProtKB-KW"/>
</dbReference>
<evidence type="ECO:0000256" key="1">
    <source>
        <dbReference type="ARBA" id="ARBA00002219"/>
    </source>
</evidence>
<dbReference type="InterPro" id="IPR051941">
    <property type="entry name" value="BG_Antigen-Binding_Lectin"/>
</dbReference>
<dbReference type="InterPro" id="IPR000421">
    <property type="entry name" value="FA58C"/>
</dbReference>
<evidence type="ECO:0000259" key="11">
    <source>
        <dbReference type="PROSITE" id="PS50022"/>
    </source>
</evidence>
<comment type="similarity">
    <text evidence="3">Belongs to the fucolectin family.</text>
</comment>
<evidence type="ECO:0000256" key="5">
    <source>
        <dbReference type="ARBA" id="ARBA00022723"/>
    </source>
</evidence>
<sequence>MQVLYDTRCAAYVLSDVNIALNKPTTMSSIYEPPEGYYCCNSELAVDGKKSEWVGDDFLCAHTVFKDNLQPWWAVDLQNVYDINVIHIHGRTDCCPFHLDNFDVEVIMPTCTCNQWNNLDEGNIYHCHYQATESQRITINCPPNTKGRFVRIKRRDTINLVICEIEIYGNPINSLLQSDFSSTYTAYACGKFGYGYIGPVLEISVAQHDIQCTRKCITNTACAAVEYDKKTNVCILKVSSIMEDDVLSLSAHEESIGDDSTSKTTELSDMMAIDEVGYEDTTDEPSDNREIHDEGIYQQYVHHQRSAGAPGHAPYTIAILCVAIGEIGLDYTTTCICRPCRNPSKCKEEARRNQEEAFIQMLLLARRKSFPVIIHCRDCGDDSAAKRTLEIILHHDLTDMKFDSHCFEGTIEELTAWQKLPTIVFGVSGKFIRDNSGLEVIPRIPPHQLVLETDSPFLSPFAWELAKAACSSVRKLQWKKAREAVIPTKQPRASLDQRNISVMSSSTTSPVSSPAASPVTTPVHSPETSPTQSPIISSASSVTSPVPVFTAQLPQTNTIGIHFKVGDNVCIASGGKSCDFATVEKIWSSRVDITYLNKAGSKLTKWKLGSGKLYQDSINKNSVFHCLGQIDQVEGQLMQTIKKKN</sequence>
<evidence type="ECO:0000313" key="12">
    <source>
        <dbReference type="EMBL" id="CAC5422524.1"/>
    </source>
</evidence>
<protein>
    <submittedName>
        <fullName evidence="12">TatD</fullName>
        <ecNumber evidence="12">3.1.21.-</ecNumber>
    </submittedName>
</protein>
<proteinExistence type="inferred from homology"/>
<dbReference type="InterPro" id="IPR001130">
    <property type="entry name" value="TatD-like"/>
</dbReference>
<dbReference type="Proteomes" id="UP000507470">
    <property type="component" value="Unassembled WGS sequence"/>
</dbReference>
<dbReference type="PROSITE" id="PS50022">
    <property type="entry name" value="FA58C_3"/>
    <property type="match status" value="1"/>
</dbReference>
<dbReference type="SMART" id="SM00607">
    <property type="entry name" value="FTP"/>
    <property type="match status" value="1"/>
</dbReference>